<dbReference type="AlphaFoldDB" id="A0A0A0EH18"/>
<dbReference type="Pfam" id="PF13883">
    <property type="entry name" value="CREG_beta-barrel"/>
    <property type="match status" value="1"/>
</dbReference>
<reference evidence="2 3" key="1">
    <citation type="journal article" date="2015" name="Antonie Van Leeuwenhoek">
        <title>Pseudooceanicola atlanticus gen. nov. sp. nov., isolated from surface seawater of the Atlantic Ocean and reclassification of Oceanicola batsensis, Oceanicola marinus, Oceanicola nitratireducens, Oceanicola nanhaiensis, Oceanicola antarcticus and Oceanicola flagellatus, as Pseudooceanicola batsensis comb. nov., Pseudooceanicola marinus comb. nov., Pseudooceanicola nitratireducens comb. nov., Pseudooceanicola nanhaiensis comb. nov., Pseudooceanicola antarcticus comb. nov., and Pseudooceanicola flagellatus comb. nov.</title>
        <authorList>
            <person name="Lai Q."/>
            <person name="Li G."/>
            <person name="Liu X."/>
            <person name="Du Y."/>
            <person name="Sun F."/>
            <person name="Shao Z."/>
        </authorList>
    </citation>
    <scope>NUCLEOTIDE SEQUENCE [LARGE SCALE GENOMIC DNA]</scope>
    <source>
        <strain evidence="2 3">22II-s11g</strain>
    </source>
</reference>
<dbReference type="Proteomes" id="UP000030004">
    <property type="component" value="Unassembled WGS sequence"/>
</dbReference>
<feature type="domain" description="CREG-like beta-barrel" evidence="1">
    <location>
        <begin position="8"/>
        <end position="157"/>
    </location>
</feature>
<organism evidence="2 3">
    <name type="scientific">Pseudooceanicola atlanticus</name>
    <dbReference type="NCBI Taxonomy" id="1461694"/>
    <lineage>
        <taxon>Bacteria</taxon>
        <taxon>Pseudomonadati</taxon>
        <taxon>Pseudomonadota</taxon>
        <taxon>Alphaproteobacteria</taxon>
        <taxon>Rhodobacterales</taxon>
        <taxon>Paracoccaceae</taxon>
        <taxon>Pseudooceanicola</taxon>
    </lineage>
</organism>
<dbReference type="InterPro" id="IPR014419">
    <property type="entry name" value="HutZ"/>
</dbReference>
<protein>
    <submittedName>
        <fullName evidence="2">Pyridoxamine 5-phosphate oxidase</fullName>
    </submittedName>
</protein>
<evidence type="ECO:0000259" key="1">
    <source>
        <dbReference type="Pfam" id="PF13883"/>
    </source>
</evidence>
<evidence type="ECO:0000313" key="2">
    <source>
        <dbReference type="EMBL" id="KGM49625.1"/>
    </source>
</evidence>
<evidence type="ECO:0000313" key="3">
    <source>
        <dbReference type="Proteomes" id="UP000030004"/>
    </source>
</evidence>
<dbReference type="Gene3D" id="2.30.110.10">
    <property type="entry name" value="Electron Transport, Fmn-binding Protein, Chain A"/>
    <property type="match status" value="1"/>
</dbReference>
<name>A0A0A0EH18_9RHOB</name>
<keyword evidence="3" id="KW-1185">Reference proteome</keyword>
<dbReference type="OrthoDB" id="9814594at2"/>
<proteinExistence type="predicted"/>
<dbReference type="InterPro" id="IPR012349">
    <property type="entry name" value="Split_barrel_FMN-bd"/>
</dbReference>
<dbReference type="eggNOG" id="COG0748">
    <property type="taxonomic scope" value="Bacteria"/>
</dbReference>
<dbReference type="InterPro" id="IPR055343">
    <property type="entry name" value="CREG_beta-barrel"/>
</dbReference>
<dbReference type="RefSeq" id="WP_043746798.1">
    <property type="nucleotide sequence ID" value="NZ_AQQX01000002.1"/>
</dbReference>
<gene>
    <name evidence="2" type="ORF">ATO9_06300</name>
</gene>
<sequence length="171" mass="18573">MTDPIRPTDDEARALAQSLLKEARFCAIGVIDPETGTPSVSRVALATAPDGRPVTLISTLSAHSRALQACRDCSLLVGEPGETGDPLTHPRLTIQAKASFVRHGDDTEDANHKALRDHYLAQRPKSKLYIDFADFFFARFDVTRAFLNGGFGKAFNLTPADLALPDPAERV</sequence>
<comment type="caution">
    <text evidence="2">The sequence shown here is derived from an EMBL/GenBank/DDBJ whole genome shotgun (WGS) entry which is preliminary data.</text>
</comment>
<accession>A0A0A0EH18</accession>
<dbReference type="EMBL" id="AQQX01000002">
    <property type="protein sequence ID" value="KGM49625.1"/>
    <property type="molecule type" value="Genomic_DNA"/>
</dbReference>
<dbReference type="PIRSF" id="PIRSF004633">
    <property type="entry name" value="UCP_PLP_oxd"/>
    <property type="match status" value="1"/>
</dbReference>
<dbReference type="SUPFAM" id="SSF50475">
    <property type="entry name" value="FMN-binding split barrel"/>
    <property type="match status" value="1"/>
</dbReference>
<dbReference type="STRING" id="1461694.ATO9_06300"/>